<dbReference type="GO" id="GO:0005634">
    <property type="term" value="C:nucleus"/>
    <property type="evidence" value="ECO:0000318"/>
    <property type="project" value="GO_Central"/>
</dbReference>
<dbReference type="PANTHER" id="PTHR31072">
    <property type="entry name" value="TRANSCRIPTION FACTOR TCP4-RELATED"/>
    <property type="match status" value="1"/>
</dbReference>
<feature type="region of interest" description="Disordered" evidence="6">
    <location>
        <begin position="474"/>
        <end position="608"/>
    </location>
</feature>
<feature type="compositionally biased region" description="Polar residues" evidence="6">
    <location>
        <begin position="752"/>
        <end position="767"/>
    </location>
</feature>
<evidence type="ECO:0000256" key="3">
    <source>
        <dbReference type="ARBA" id="ARBA00023125"/>
    </source>
</evidence>
<evidence type="ECO:0000256" key="6">
    <source>
        <dbReference type="SAM" id="MobiDB-lite"/>
    </source>
</evidence>
<dbReference type="PROSITE" id="PS51370">
    <property type="entry name" value="R"/>
    <property type="match status" value="1"/>
</dbReference>
<gene>
    <name evidence="9" type="ORF">MARPO_0001s0298</name>
</gene>
<sequence>MILSRLREGVQNSGWTSRLRSTSWRIGFEGNCWPVERDLQDVCNRQCSDSTGYLEVSVRAAKQPQSELCFSVANGSKFESKVDERARDGERFRIERDQIRQYAQSIYRTLADPQAAAVPTEQRSSGLRSSIPGGQLACDVSKYRVQTASANQLHPNSNDSFESINFSPSSPITDHQRELRRTEIEAGLEPEGTRRQNVGEEASDQINRATSLKNGFPLAERASAPEKFIAEGLDDSEPARHGRGGPQNKRSSIWAKNVELVGHGPFAFRENIVECSTHIGVSEKEGFVLHNVIDAQASHGRAKEPTADSGTPRSQNSHQRTIHPQGRQDRAKTANAIPSSPQSQALTDRVSRGAASDALGTDLLPQSIGSDLLQQGTTPARVERVQNISRTRSGGERDVEDTLKGRRYPERIGDLRATTVATAGRQHKAERSGEIPPVRTSQETVVGTAGVLTIPERIGGTAEDLTAREIVDVSESHSVSERVGGRAETHSAQDGGSAEGFTIRERTGGSPSEGNKIPERIGAVSDRDSAGKVQEKGKEEKLHPREEGHQRQSESSDERRLRARIDGSGGSASGGGDEIEEPKVVRPARPSGGKDRHSKVNTAKGPRDRRVRLSVPTAVQFYDVQDRLGFDQPSKAVEWLIHKAKDAIDELGRIPVDGKDGPRVPSVCTSDITRHVSISSSYGAGAVSGLVSGTSSCSPASSFQGPSSMSYGDQLSFLMNPSIAQGMFAPLQPNQGNFAGPTFGVGRMDLTRPNSGSAEGGRSNESAGSPLARVESRTKARERARERTKKGPGRDGNQGKVTSGGSPSSSQSPPFHPNPAFNSFNASNSIQSSGHGLSLQSPHQSALLPAAYDGSPFSRIMQGSHQATFQNMIMHNPPLDCQFGDQTQSPLHNAFLVQPQASLPSPSHTMNTLQHPHLQTMQVNAQGALHLGTNFNPGPCSSSFAEASMSSPHYPPVPTLPISQSLSIPQLSSLGMSPASSLGPHYPTGSPTPIPPGFSPGPPASAFRAHSLSISQCSNPNQNHQQQQQQLQGLSRVQRPVPSFSTTPSTSHAGSSSSRAHAHPYYSGNSSTALMGCLQSMPSFAPRSNVGYEHGQRVRPMMSPNRIHSYQASNSQIPARIHGLDDMEELEEEPNPATPSSPHLSPHP</sequence>
<dbReference type="GO" id="GO:0043565">
    <property type="term" value="F:sequence-specific DNA binding"/>
    <property type="evidence" value="ECO:0000318"/>
    <property type="project" value="GO_Central"/>
</dbReference>
<dbReference type="Proteomes" id="UP000244005">
    <property type="component" value="Unassembled WGS sequence"/>
</dbReference>
<dbReference type="EMBL" id="KZ772673">
    <property type="protein sequence ID" value="PTQ50291.1"/>
    <property type="molecule type" value="Genomic_DNA"/>
</dbReference>
<dbReference type="AlphaFoldDB" id="A0A2R6XW12"/>
<dbReference type="InterPro" id="IPR005333">
    <property type="entry name" value="Transcription_factor_TCP"/>
</dbReference>
<evidence type="ECO:0000313" key="9">
    <source>
        <dbReference type="EMBL" id="PTQ50291.1"/>
    </source>
</evidence>
<dbReference type="GO" id="GO:0003700">
    <property type="term" value="F:DNA-binding transcription factor activity"/>
    <property type="evidence" value="ECO:0000318"/>
    <property type="project" value="GO_Central"/>
</dbReference>
<feature type="region of interest" description="Disordered" evidence="6">
    <location>
        <begin position="974"/>
        <end position="1064"/>
    </location>
</feature>
<evidence type="ECO:0008006" key="11">
    <source>
        <dbReference type="Google" id="ProtNLM"/>
    </source>
</evidence>
<evidence type="ECO:0000256" key="5">
    <source>
        <dbReference type="ARBA" id="ARBA00023242"/>
    </source>
</evidence>
<evidence type="ECO:0000256" key="4">
    <source>
        <dbReference type="ARBA" id="ARBA00023163"/>
    </source>
</evidence>
<feature type="compositionally biased region" description="Basic and acidic residues" evidence="6">
    <location>
        <begin position="474"/>
        <end position="491"/>
    </location>
</feature>
<comment type="subcellular location">
    <subcellularLocation>
        <location evidence="1">Nucleus</location>
    </subcellularLocation>
</comment>
<feature type="compositionally biased region" description="Polar residues" evidence="6">
    <location>
        <begin position="336"/>
        <end position="346"/>
    </location>
</feature>
<dbReference type="Gramene" id="Mp1g19590.1">
    <property type="protein sequence ID" value="Mp1g19590.1.cds"/>
    <property type="gene ID" value="Mp1g19590"/>
</dbReference>
<feature type="compositionally biased region" description="Basic and acidic residues" evidence="6">
    <location>
        <begin position="525"/>
        <end position="565"/>
    </location>
</feature>
<evidence type="ECO:0000259" key="8">
    <source>
        <dbReference type="PROSITE" id="PS51370"/>
    </source>
</evidence>
<feature type="region of interest" description="Disordered" evidence="6">
    <location>
        <begin position="297"/>
        <end position="354"/>
    </location>
</feature>
<evidence type="ECO:0000256" key="2">
    <source>
        <dbReference type="ARBA" id="ARBA00023015"/>
    </source>
</evidence>
<feature type="region of interest" description="Disordered" evidence="6">
    <location>
        <begin position="152"/>
        <end position="208"/>
    </location>
</feature>
<feature type="compositionally biased region" description="Basic and acidic residues" evidence="6">
    <location>
        <begin position="774"/>
        <end position="785"/>
    </location>
</feature>
<reference evidence="10" key="1">
    <citation type="journal article" date="2017" name="Cell">
        <title>Insights into land plant evolution garnered from the Marchantia polymorpha genome.</title>
        <authorList>
            <person name="Bowman J.L."/>
            <person name="Kohchi T."/>
            <person name="Yamato K.T."/>
            <person name="Jenkins J."/>
            <person name="Shu S."/>
            <person name="Ishizaki K."/>
            <person name="Yamaoka S."/>
            <person name="Nishihama R."/>
            <person name="Nakamura Y."/>
            <person name="Berger F."/>
            <person name="Adam C."/>
            <person name="Aki S.S."/>
            <person name="Althoff F."/>
            <person name="Araki T."/>
            <person name="Arteaga-Vazquez M.A."/>
            <person name="Balasubrmanian S."/>
            <person name="Barry K."/>
            <person name="Bauer D."/>
            <person name="Boehm C.R."/>
            <person name="Briginshaw L."/>
            <person name="Caballero-Perez J."/>
            <person name="Catarino B."/>
            <person name="Chen F."/>
            <person name="Chiyoda S."/>
            <person name="Chovatia M."/>
            <person name="Davies K.M."/>
            <person name="Delmans M."/>
            <person name="Demura T."/>
            <person name="Dierschke T."/>
            <person name="Dolan L."/>
            <person name="Dorantes-Acosta A.E."/>
            <person name="Eklund D.M."/>
            <person name="Florent S.N."/>
            <person name="Flores-Sandoval E."/>
            <person name="Fujiyama A."/>
            <person name="Fukuzawa H."/>
            <person name="Galik B."/>
            <person name="Grimanelli D."/>
            <person name="Grimwood J."/>
            <person name="Grossniklaus U."/>
            <person name="Hamada T."/>
            <person name="Haseloff J."/>
            <person name="Hetherington A.J."/>
            <person name="Higo A."/>
            <person name="Hirakawa Y."/>
            <person name="Hundley H.N."/>
            <person name="Ikeda Y."/>
            <person name="Inoue K."/>
            <person name="Inoue S.I."/>
            <person name="Ishida S."/>
            <person name="Jia Q."/>
            <person name="Kakita M."/>
            <person name="Kanazawa T."/>
            <person name="Kawai Y."/>
            <person name="Kawashima T."/>
            <person name="Kennedy M."/>
            <person name="Kinose K."/>
            <person name="Kinoshita T."/>
            <person name="Kohara Y."/>
            <person name="Koide E."/>
            <person name="Komatsu K."/>
            <person name="Kopischke S."/>
            <person name="Kubo M."/>
            <person name="Kyozuka J."/>
            <person name="Lagercrantz U."/>
            <person name="Lin S.S."/>
            <person name="Lindquist E."/>
            <person name="Lipzen A.M."/>
            <person name="Lu C.W."/>
            <person name="De Luna E."/>
            <person name="Martienssen R.A."/>
            <person name="Minamino N."/>
            <person name="Mizutani M."/>
            <person name="Mizutani M."/>
            <person name="Mochizuki N."/>
            <person name="Monte I."/>
            <person name="Mosher R."/>
            <person name="Nagasaki H."/>
            <person name="Nakagami H."/>
            <person name="Naramoto S."/>
            <person name="Nishitani K."/>
            <person name="Ohtani M."/>
            <person name="Okamoto T."/>
            <person name="Okumura M."/>
            <person name="Phillips J."/>
            <person name="Pollak B."/>
            <person name="Reinders A."/>
            <person name="Rovekamp M."/>
            <person name="Sano R."/>
            <person name="Sawa S."/>
            <person name="Schmid M.W."/>
            <person name="Shirakawa M."/>
            <person name="Solano R."/>
            <person name="Spunde A."/>
            <person name="Suetsugu N."/>
            <person name="Sugano S."/>
            <person name="Sugiyama A."/>
            <person name="Sun R."/>
            <person name="Suzuki Y."/>
            <person name="Takenaka M."/>
            <person name="Takezawa D."/>
            <person name="Tomogane H."/>
            <person name="Tsuzuki M."/>
            <person name="Ueda T."/>
            <person name="Umeda M."/>
            <person name="Ward J.M."/>
            <person name="Watanabe Y."/>
            <person name="Yazaki K."/>
            <person name="Yokoyama R."/>
            <person name="Yoshitake Y."/>
            <person name="Yotsui I."/>
            <person name="Zachgo S."/>
            <person name="Schmutz J."/>
        </authorList>
    </citation>
    <scope>NUCLEOTIDE SEQUENCE [LARGE SCALE GENOMIC DNA]</scope>
    <source>
        <strain evidence="10">Tak-1</strain>
    </source>
</reference>
<evidence type="ECO:0000313" key="10">
    <source>
        <dbReference type="Proteomes" id="UP000244005"/>
    </source>
</evidence>
<dbReference type="OrthoDB" id="1927134at2759"/>
<dbReference type="InterPro" id="IPR017887">
    <property type="entry name" value="TF_TCP_subgr"/>
</dbReference>
<keyword evidence="5" id="KW-0539">Nucleus</keyword>
<feature type="compositionally biased region" description="Polar residues" evidence="6">
    <location>
        <begin position="1138"/>
        <end position="1148"/>
    </location>
</feature>
<proteinExistence type="predicted"/>
<evidence type="ECO:0000256" key="1">
    <source>
        <dbReference type="ARBA" id="ARBA00004123"/>
    </source>
</evidence>
<accession>A0A2R6XW12</accession>
<feature type="compositionally biased region" description="Low complexity" evidence="6">
    <location>
        <begin position="1040"/>
        <end position="1059"/>
    </location>
</feature>
<feature type="region of interest" description="Disordered" evidence="6">
    <location>
        <begin position="1114"/>
        <end position="1148"/>
    </location>
</feature>
<feature type="domain" description="TCP" evidence="7">
    <location>
        <begin position="593"/>
        <end position="651"/>
    </location>
</feature>
<evidence type="ECO:0000259" key="7">
    <source>
        <dbReference type="PROSITE" id="PS51369"/>
    </source>
</evidence>
<keyword evidence="10" id="KW-1185">Reference proteome</keyword>
<keyword evidence="3" id="KW-0238">DNA-binding</keyword>
<feature type="compositionally biased region" description="Gly residues" evidence="6">
    <location>
        <begin position="567"/>
        <end position="576"/>
    </location>
</feature>
<feature type="region of interest" description="Disordered" evidence="6">
    <location>
        <begin position="739"/>
        <end position="841"/>
    </location>
</feature>
<name>A0A2R6XW12_MARPO</name>
<feature type="domain" description="R" evidence="8">
    <location>
        <begin position="774"/>
        <end position="791"/>
    </location>
</feature>
<feature type="compositionally biased region" description="Pro residues" evidence="6">
    <location>
        <begin position="990"/>
        <end position="1003"/>
    </location>
</feature>
<dbReference type="PROSITE" id="PS51369">
    <property type="entry name" value="TCP"/>
    <property type="match status" value="1"/>
</dbReference>
<protein>
    <recommendedName>
        <fullName evidence="11">TCP domain-containing protein</fullName>
    </recommendedName>
</protein>
<feature type="compositionally biased region" description="Basic and acidic residues" evidence="6">
    <location>
        <begin position="174"/>
        <end position="184"/>
    </location>
</feature>
<dbReference type="PANTHER" id="PTHR31072:SF263">
    <property type="entry name" value="TCP DOMAIN-CONTAINING PROTEIN"/>
    <property type="match status" value="1"/>
</dbReference>
<dbReference type="Pfam" id="PF03634">
    <property type="entry name" value="TCP"/>
    <property type="match status" value="1"/>
</dbReference>
<dbReference type="InterPro" id="IPR017888">
    <property type="entry name" value="CYC/TB1_R_domain"/>
</dbReference>
<feature type="compositionally biased region" description="Low complexity" evidence="6">
    <location>
        <begin position="1016"/>
        <end position="1032"/>
    </location>
</feature>
<feature type="compositionally biased region" description="Polar residues" evidence="6">
    <location>
        <begin position="308"/>
        <end position="319"/>
    </location>
</feature>
<feature type="compositionally biased region" description="Polar residues" evidence="6">
    <location>
        <begin position="830"/>
        <end position="841"/>
    </location>
</feature>
<organism evidence="9 10">
    <name type="scientific">Marchantia polymorpha</name>
    <name type="common">Common liverwort</name>
    <name type="synonym">Marchantia aquatica</name>
    <dbReference type="NCBI Taxonomy" id="3197"/>
    <lineage>
        <taxon>Eukaryota</taxon>
        <taxon>Viridiplantae</taxon>
        <taxon>Streptophyta</taxon>
        <taxon>Embryophyta</taxon>
        <taxon>Marchantiophyta</taxon>
        <taxon>Marchantiopsida</taxon>
        <taxon>Marchantiidae</taxon>
        <taxon>Marchantiales</taxon>
        <taxon>Marchantiaceae</taxon>
        <taxon>Marchantia</taxon>
    </lineage>
</organism>
<keyword evidence="4" id="KW-0804">Transcription</keyword>
<keyword evidence="2" id="KW-0805">Transcription regulation</keyword>
<feature type="compositionally biased region" description="Low complexity" evidence="6">
    <location>
        <begin position="803"/>
        <end position="829"/>
    </location>
</feature>
<feature type="compositionally biased region" description="Polar residues" evidence="6">
    <location>
        <begin position="152"/>
        <end position="173"/>
    </location>
</feature>